<dbReference type="GO" id="GO:0006508">
    <property type="term" value="P:proteolysis"/>
    <property type="evidence" value="ECO:0007669"/>
    <property type="project" value="UniProtKB-KW"/>
</dbReference>
<evidence type="ECO:0000256" key="9">
    <source>
        <dbReference type="ARBA" id="ARBA00023049"/>
    </source>
</evidence>
<proteinExistence type="inferred from homology"/>
<evidence type="ECO:0000256" key="2">
    <source>
        <dbReference type="ARBA" id="ARBA00004613"/>
    </source>
</evidence>
<accession>A0A150TKU6</accession>
<dbReference type="GO" id="GO:0005615">
    <property type="term" value="C:extracellular space"/>
    <property type="evidence" value="ECO:0007669"/>
    <property type="project" value="InterPro"/>
</dbReference>
<dbReference type="SUPFAM" id="SSF110296">
    <property type="entry name" value="Oligoxyloglucan reducing end-specific cellobiohydrolase"/>
    <property type="match status" value="1"/>
</dbReference>
<comment type="caution">
    <text evidence="13">The sequence shown here is derived from an EMBL/GenBank/DDBJ whole genome shotgun (WGS) entry which is preliminary data.</text>
</comment>
<evidence type="ECO:0000256" key="11">
    <source>
        <dbReference type="SAM" id="MobiDB-lite"/>
    </source>
</evidence>
<dbReference type="SUPFAM" id="SSF52025">
    <property type="entry name" value="PA domain"/>
    <property type="match status" value="1"/>
</dbReference>
<dbReference type="GO" id="GO:0008270">
    <property type="term" value="F:zinc ion binding"/>
    <property type="evidence" value="ECO:0007669"/>
    <property type="project" value="InterPro"/>
</dbReference>
<evidence type="ECO:0000313" key="14">
    <source>
        <dbReference type="Proteomes" id="UP000075502"/>
    </source>
</evidence>
<comment type="similarity">
    <text evidence="3">Belongs to the peptidase M36 family.</text>
</comment>
<dbReference type="EMBL" id="JEME01002080">
    <property type="protein sequence ID" value="KYG05333.1"/>
    <property type="molecule type" value="Genomic_DNA"/>
</dbReference>
<organism evidence="13 14">
    <name type="scientific">Sorangium cellulosum</name>
    <name type="common">Polyangium cellulosum</name>
    <dbReference type="NCBI Taxonomy" id="56"/>
    <lineage>
        <taxon>Bacteria</taxon>
        <taxon>Pseudomonadati</taxon>
        <taxon>Myxococcota</taxon>
        <taxon>Polyangia</taxon>
        <taxon>Polyangiales</taxon>
        <taxon>Polyangiaceae</taxon>
        <taxon>Sorangium</taxon>
    </lineage>
</organism>
<dbReference type="CDD" id="cd04818">
    <property type="entry name" value="PA_subtilisin_1"/>
    <property type="match status" value="1"/>
</dbReference>
<comment type="cofactor">
    <cofactor evidence="1">
        <name>Zn(2+)</name>
        <dbReference type="ChEBI" id="CHEBI:29105"/>
    </cofactor>
</comment>
<keyword evidence="4" id="KW-0964">Secreted</keyword>
<evidence type="ECO:0000256" key="6">
    <source>
        <dbReference type="ARBA" id="ARBA00022723"/>
    </source>
</evidence>
<evidence type="ECO:0000256" key="7">
    <source>
        <dbReference type="ARBA" id="ARBA00022801"/>
    </source>
</evidence>
<dbReference type="AlphaFoldDB" id="A0A150TKU6"/>
<dbReference type="PANTHER" id="PTHR33478">
    <property type="entry name" value="EXTRACELLULAR METALLOPROTEINASE MEP"/>
    <property type="match status" value="1"/>
</dbReference>
<evidence type="ECO:0000313" key="13">
    <source>
        <dbReference type="EMBL" id="KYG05333.1"/>
    </source>
</evidence>
<dbReference type="Gene3D" id="3.10.170.10">
    <property type="match status" value="1"/>
</dbReference>
<feature type="domain" description="PA" evidence="12">
    <location>
        <begin position="454"/>
        <end position="533"/>
    </location>
</feature>
<keyword evidence="9" id="KW-0482">Metalloprotease</keyword>
<dbReference type="Pfam" id="PF02128">
    <property type="entry name" value="Peptidase_M36"/>
    <property type="match status" value="1"/>
</dbReference>
<feature type="region of interest" description="Disordered" evidence="11">
    <location>
        <begin position="1104"/>
        <end position="1140"/>
    </location>
</feature>
<evidence type="ECO:0000256" key="10">
    <source>
        <dbReference type="ARBA" id="ARBA00023145"/>
    </source>
</evidence>
<evidence type="ECO:0000256" key="4">
    <source>
        <dbReference type="ARBA" id="ARBA00022525"/>
    </source>
</evidence>
<dbReference type="InterPro" id="IPR050371">
    <property type="entry name" value="Fungal_virulence_M36"/>
</dbReference>
<feature type="non-terminal residue" evidence="13">
    <location>
        <position position="1140"/>
    </location>
</feature>
<dbReference type="InterPro" id="IPR027268">
    <property type="entry name" value="Peptidase_M4/M1_CTD_sf"/>
</dbReference>
<dbReference type="Gene3D" id="1.10.390.10">
    <property type="entry name" value="Neutral Protease Domain 2"/>
    <property type="match status" value="1"/>
</dbReference>
<dbReference type="Pfam" id="PF02225">
    <property type="entry name" value="PA"/>
    <property type="match status" value="1"/>
</dbReference>
<dbReference type="InterPro" id="IPR046450">
    <property type="entry name" value="PA_dom_sf"/>
</dbReference>
<sequence length="1140" mass="120130">AAAARRHLARFAAAYGLSRAALEAAQVVHVHDLGQGPVIVVLRQRVDGADVFQTDVKVLMRQDLALVAISGNLHPAAVPAMERARRHAFRLSPRQALGRALEDLHGIHPGQRGVVDLQRPAGDYQAFDLAPDSALRAAGLHLVEPARVKRVYFPMPEALIPAYFVEFISGEVESVSSDAYDYVIAADDGRVLYRRDLTEYDAFNYRVWAETTGDRRPLDGPQADFLPHPTGMPDGSQPDFIPAPLVSMEGFNKGPGGAADPWLPNDAVQTFGNNVDAYADHRAPDGYSNGDVRATLTAERTFDHVYDPLLDPVSSEAQTMAAVTQLFYVNNWLHDWYYDSGFDEAAGNAQLDNMGRGGLGGDPLHAEAQDGALVPNAARNNANMNAMSDGASPRMQMYLWNSKDVRRTLTLDPGGASLSTGTAAFGAGSFNLSAEVALVDDGVDATPDDAVDGTRDGCEAPVSDVTGKILLVDRGVCSFKQKGVNAEAAGAVGLIIANNAPGNPAPGMGNGEPADAVVTIPVLSTSYEEGSSLKAALLEGTVRAAMERVLGVVRDGTIDNTVTAHEWGHYIHRRLTQCFTAQCDAQSEGWGDFIALHMAMRDGDDLGGTFATGIYASEESGESAYYGGRRAPYTINFSKNGLTFRHISDGVELPDHPILEGSDPRNSEVHNAGEIWALMLFEGYVELLAREDEGGRIYTHDEARRLMSDIVVAGMKLAPVDATYTEQRDALLAAAFARSEADMLALAHGFARRGAGTCAASAPRDSEDFVGVVESFAMAPLAAVSPGEPDDGVRSCDDDGFLDAGERGKVAIEVRNAGPVPLLGAAATVSSTNEHVSFPDGTAIVLPDIPAFGAGTVEIEVDVDEAAVGIETLELRVDVTAPRACEVMVAGVAGARLNVDDVPAASAVDSVESEAPAWSTAGKEADAIWSREKTDLTNHAWRGVDHPSLSDTQLVSPPLSVGEGEPLVISFKHRYSFEISPATEDEAAIHWDGGLIEISDDDGETWQDVAAFADPGYGGPIGNTVDEPSVNPLADRQGFVGANEAWPDAEQVTLDLGDAFAGKTVKVRFRIGTDAYSGDFGWEIDDIEVRGIENTPFGALVPDASECGDPVGEGGAGGEGGGGGEGAVGGAGGAPSGEGG</sequence>
<keyword evidence="10" id="KW-0865">Zymogen</keyword>
<dbReference type="InterPro" id="IPR001842">
    <property type="entry name" value="Peptidase_M36"/>
</dbReference>
<evidence type="ECO:0000259" key="12">
    <source>
        <dbReference type="Pfam" id="PF02225"/>
    </source>
</evidence>
<feature type="non-terminal residue" evidence="13">
    <location>
        <position position="1"/>
    </location>
</feature>
<dbReference type="Proteomes" id="UP000075502">
    <property type="component" value="Unassembled WGS sequence"/>
</dbReference>
<evidence type="ECO:0000256" key="3">
    <source>
        <dbReference type="ARBA" id="ARBA00006006"/>
    </source>
</evidence>
<dbReference type="GO" id="GO:0004222">
    <property type="term" value="F:metalloendopeptidase activity"/>
    <property type="evidence" value="ECO:0007669"/>
    <property type="project" value="InterPro"/>
</dbReference>
<feature type="compositionally biased region" description="Gly residues" evidence="11">
    <location>
        <begin position="1111"/>
        <end position="1140"/>
    </location>
</feature>
<protein>
    <recommendedName>
        <fullName evidence="12">PA domain-containing protein</fullName>
    </recommendedName>
</protein>
<name>A0A150TKU6_SORCE</name>
<dbReference type="Gene3D" id="3.50.30.30">
    <property type="match status" value="1"/>
</dbReference>
<dbReference type="PANTHER" id="PTHR33478:SF1">
    <property type="entry name" value="EXTRACELLULAR METALLOPROTEINASE MEP"/>
    <property type="match status" value="1"/>
</dbReference>
<gene>
    <name evidence="13" type="ORF">BE21_41385</name>
</gene>
<keyword evidence="8" id="KW-0862">Zinc</keyword>
<comment type="subcellular location">
    <subcellularLocation>
        <location evidence="2">Secreted</location>
    </subcellularLocation>
</comment>
<evidence type="ECO:0000256" key="1">
    <source>
        <dbReference type="ARBA" id="ARBA00001947"/>
    </source>
</evidence>
<dbReference type="Gene3D" id="2.60.120.260">
    <property type="entry name" value="Galactose-binding domain-like"/>
    <property type="match status" value="1"/>
</dbReference>
<evidence type="ECO:0000256" key="5">
    <source>
        <dbReference type="ARBA" id="ARBA00022670"/>
    </source>
</evidence>
<keyword evidence="7" id="KW-0378">Hydrolase</keyword>
<dbReference type="InterPro" id="IPR003137">
    <property type="entry name" value="PA_domain"/>
</dbReference>
<dbReference type="SUPFAM" id="SSF55486">
    <property type="entry name" value="Metalloproteases ('zincins'), catalytic domain"/>
    <property type="match status" value="1"/>
</dbReference>
<reference evidence="13 14" key="1">
    <citation type="submission" date="2014-02" db="EMBL/GenBank/DDBJ databases">
        <title>The small core and large imbalanced accessory genome model reveals a collaborative survival strategy of Sorangium cellulosum strains in nature.</title>
        <authorList>
            <person name="Han K."/>
            <person name="Peng R."/>
            <person name="Blom J."/>
            <person name="Li Y.-Z."/>
        </authorList>
    </citation>
    <scope>NUCLEOTIDE SEQUENCE [LARGE SCALE GENOMIC DNA]</scope>
    <source>
        <strain evidence="13 14">So0007-03</strain>
    </source>
</reference>
<evidence type="ECO:0000256" key="8">
    <source>
        <dbReference type="ARBA" id="ARBA00022833"/>
    </source>
</evidence>
<keyword evidence="6" id="KW-0479">Metal-binding</keyword>
<keyword evidence="5" id="KW-0645">Protease</keyword>